<evidence type="ECO:0000313" key="1">
    <source>
        <dbReference type="EMBL" id="SVB48361.1"/>
    </source>
</evidence>
<gene>
    <name evidence="1" type="ORF">METZ01_LOCUS201215</name>
</gene>
<dbReference type="EMBL" id="UINC01043808">
    <property type="protein sequence ID" value="SVB48361.1"/>
    <property type="molecule type" value="Genomic_DNA"/>
</dbReference>
<proteinExistence type="predicted"/>
<name>A0A382EEF0_9ZZZZ</name>
<reference evidence="1" key="1">
    <citation type="submission" date="2018-05" db="EMBL/GenBank/DDBJ databases">
        <authorList>
            <person name="Lanie J.A."/>
            <person name="Ng W.-L."/>
            <person name="Kazmierczak K.M."/>
            <person name="Andrzejewski T.M."/>
            <person name="Davidsen T.M."/>
            <person name="Wayne K.J."/>
            <person name="Tettelin H."/>
            <person name="Glass J.I."/>
            <person name="Rusch D."/>
            <person name="Podicherti R."/>
            <person name="Tsui H.-C.T."/>
            <person name="Winkler M.E."/>
        </authorList>
    </citation>
    <scope>NUCLEOTIDE SEQUENCE</scope>
</reference>
<accession>A0A382EEF0</accession>
<dbReference type="AlphaFoldDB" id="A0A382EEF0"/>
<organism evidence="1">
    <name type="scientific">marine metagenome</name>
    <dbReference type="NCBI Taxonomy" id="408172"/>
    <lineage>
        <taxon>unclassified sequences</taxon>
        <taxon>metagenomes</taxon>
        <taxon>ecological metagenomes</taxon>
    </lineage>
</organism>
<sequence length="141" mass="16526">MNVNKPLYMKDDNNDWINILLKNDYFKEINSNDNINNLQSINPETRKIVKGVIDDIINKVVDNVVKEEREKIIKDMITDIINNVSQEKIQNLYTDIETDLNNENEDENEDDFYKNIFTDTLKLLSVACGVKLVFDFLEFTS</sequence>
<protein>
    <submittedName>
        <fullName evidence="1">Uncharacterized protein</fullName>
    </submittedName>
</protein>